<gene>
    <name evidence="1" type="ORF">ASTO00021_LOCUS12386</name>
</gene>
<name>A0A7S3PKF4_9STRA</name>
<sequence length="309" mass="34936">MVVKKIKKVINEVAFPAPQEPIEFYQETLLNRNDLIWLDVGKNQRVPAIYIKGGRSLKSKFTVLYSHGNGEDLGVDSRFLDEMQKRIGADLFAYDYVGYSLNRFEPGDKNVPSVSGCKKSIMAAWKYLTTTANVPPKDIIIYGRSIGSGPSVYLAGKVGTKKNPEERCAGVILQAPLESAFRAVLGPKTATCCVCFDFFRNHSIVHKLRCKVGIMHGTEDEVVPISNGEALHKKLKHPHEPHWVEGHGHNDIPAEYIFEYAKNFVNMLREERRGPDTNLSKEEMRKKRLAAMQNYKQQQSEENVIVDIE</sequence>
<protein>
    <recommendedName>
        <fullName evidence="2">Serine aminopeptidase S33 domain-containing protein</fullName>
    </recommendedName>
</protein>
<proteinExistence type="predicted"/>
<dbReference type="Gene3D" id="3.40.50.1820">
    <property type="entry name" value="alpha/beta hydrolase"/>
    <property type="match status" value="1"/>
</dbReference>
<reference evidence="1" key="1">
    <citation type="submission" date="2021-01" db="EMBL/GenBank/DDBJ databases">
        <authorList>
            <person name="Corre E."/>
            <person name="Pelletier E."/>
            <person name="Niang G."/>
            <person name="Scheremetjew M."/>
            <person name="Finn R."/>
            <person name="Kale V."/>
            <person name="Holt S."/>
            <person name="Cochrane G."/>
            <person name="Meng A."/>
            <person name="Brown T."/>
            <person name="Cohen L."/>
        </authorList>
    </citation>
    <scope>NUCLEOTIDE SEQUENCE</scope>
    <source>
        <strain evidence="1">GSBS06</strain>
    </source>
</reference>
<accession>A0A7S3PKF4</accession>
<dbReference type="SUPFAM" id="SSF53474">
    <property type="entry name" value="alpha/beta-Hydrolases"/>
    <property type="match status" value="1"/>
</dbReference>
<dbReference type="PANTHER" id="PTHR12277:SF81">
    <property type="entry name" value="PROTEIN ABHD13"/>
    <property type="match status" value="1"/>
</dbReference>
<dbReference type="EMBL" id="HBIN01016302">
    <property type="protein sequence ID" value="CAE0442275.1"/>
    <property type="molecule type" value="Transcribed_RNA"/>
</dbReference>
<organism evidence="1">
    <name type="scientific">Aplanochytrium stocchinoi</name>
    <dbReference type="NCBI Taxonomy" id="215587"/>
    <lineage>
        <taxon>Eukaryota</taxon>
        <taxon>Sar</taxon>
        <taxon>Stramenopiles</taxon>
        <taxon>Bigyra</taxon>
        <taxon>Labyrinthulomycetes</taxon>
        <taxon>Thraustochytrida</taxon>
        <taxon>Thraustochytriidae</taxon>
        <taxon>Aplanochytrium</taxon>
    </lineage>
</organism>
<dbReference type="AlphaFoldDB" id="A0A7S3PKF4"/>
<dbReference type="PANTHER" id="PTHR12277">
    <property type="entry name" value="ALPHA/BETA HYDROLASE DOMAIN-CONTAINING PROTEIN"/>
    <property type="match status" value="1"/>
</dbReference>
<dbReference type="InterPro" id="IPR029058">
    <property type="entry name" value="AB_hydrolase_fold"/>
</dbReference>
<evidence type="ECO:0000313" key="1">
    <source>
        <dbReference type="EMBL" id="CAE0442275.1"/>
    </source>
</evidence>
<evidence type="ECO:0008006" key="2">
    <source>
        <dbReference type="Google" id="ProtNLM"/>
    </source>
</evidence>